<evidence type="ECO:0000313" key="10">
    <source>
        <dbReference type="EMBL" id="PXF42049.1"/>
    </source>
</evidence>
<evidence type="ECO:0000256" key="8">
    <source>
        <dbReference type="SAM" id="MobiDB-lite"/>
    </source>
</evidence>
<proteinExistence type="inferred from homology"/>
<accession>A0A2V3IJ14</accession>
<dbReference type="Pfam" id="PF25790">
    <property type="entry name" value="BCD1"/>
    <property type="match status" value="1"/>
</dbReference>
<dbReference type="GO" id="GO:0000492">
    <property type="term" value="P:box C/D snoRNP assembly"/>
    <property type="evidence" value="ECO:0007669"/>
    <property type="project" value="TreeGrafter"/>
</dbReference>
<dbReference type="SUPFAM" id="SSF144232">
    <property type="entry name" value="HIT/MYND zinc finger-like"/>
    <property type="match status" value="1"/>
</dbReference>
<feature type="domain" description="HIT-type" evidence="9">
    <location>
        <begin position="7"/>
        <end position="45"/>
    </location>
</feature>
<evidence type="ECO:0000256" key="3">
    <source>
        <dbReference type="ARBA" id="ARBA00022771"/>
    </source>
</evidence>
<dbReference type="GO" id="GO:0070761">
    <property type="term" value="C:pre-snoRNP complex"/>
    <property type="evidence" value="ECO:0007669"/>
    <property type="project" value="TreeGrafter"/>
</dbReference>
<evidence type="ECO:0000256" key="4">
    <source>
        <dbReference type="ARBA" id="ARBA00022833"/>
    </source>
</evidence>
<keyword evidence="1" id="KW-0597">Phosphoprotein</keyword>
<evidence type="ECO:0000256" key="6">
    <source>
        <dbReference type="ARBA" id="ARBA00049654"/>
    </source>
</evidence>
<reference evidence="10 11" key="1">
    <citation type="journal article" date="2018" name="Mol. Biol. Evol.">
        <title>Analysis of the draft genome of the red seaweed Gracilariopsis chorda provides insights into genome size evolution in Rhodophyta.</title>
        <authorList>
            <person name="Lee J."/>
            <person name="Yang E.C."/>
            <person name="Graf L."/>
            <person name="Yang J.H."/>
            <person name="Qiu H."/>
            <person name="Zel Zion U."/>
            <person name="Chan C.X."/>
            <person name="Stephens T.G."/>
            <person name="Weber A.P.M."/>
            <person name="Boo G.H."/>
            <person name="Boo S.M."/>
            <person name="Kim K.M."/>
            <person name="Shin Y."/>
            <person name="Jung M."/>
            <person name="Lee S.J."/>
            <person name="Yim H.S."/>
            <person name="Lee J.H."/>
            <person name="Bhattacharya D."/>
            <person name="Yoon H.S."/>
        </authorList>
    </citation>
    <scope>NUCLEOTIDE SEQUENCE [LARGE SCALE GENOMIC DNA]</scope>
    <source>
        <strain evidence="10 11">SKKU-2015</strain>
        <tissue evidence="10">Whole body</tissue>
    </source>
</reference>
<comment type="caution">
    <text evidence="10">The sequence shown here is derived from an EMBL/GenBank/DDBJ whole genome shotgun (WGS) entry which is preliminary data.</text>
</comment>
<gene>
    <name evidence="10" type="ORF">BWQ96_08217</name>
</gene>
<evidence type="ECO:0000256" key="7">
    <source>
        <dbReference type="PROSITE-ProRule" id="PRU00453"/>
    </source>
</evidence>
<evidence type="ECO:0000256" key="2">
    <source>
        <dbReference type="ARBA" id="ARBA00022723"/>
    </source>
</evidence>
<dbReference type="InterPro" id="IPR051639">
    <property type="entry name" value="BCD1"/>
</dbReference>
<dbReference type="GO" id="GO:0048254">
    <property type="term" value="P:snoRNA localization"/>
    <property type="evidence" value="ECO:0007669"/>
    <property type="project" value="TreeGrafter"/>
</dbReference>
<protein>
    <submittedName>
        <fullName evidence="10">Box C/D snoRNA protein 1</fullName>
    </submittedName>
</protein>
<dbReference type="InterPro" id="IPR007529">
    <property type="entry name" value="Znf_HIT"/>
</dbReference>
<dbReference type="Gene3D" id="3.30.60.190">
    <property type="match status" value="1"/>
</dbReference>
<dbReference type="PANTHER" id="PTHR13483:SF3">
    <property type="entry name" value="BOX C_D SNORNA PROTEIN 1"/>
    <property type="match status" value="1"/>
</dbReference>
<feature type="compositionally biased region" description="Acidic residues" evidence="8">
    <location>
        <begin position="510"/>
        <end position="520"/>
    </location>
</feature>
<dbReference type="CDD" id="cd23023">
    <property type="entry name" value="zf-HIT_BCD1"/>
    <property type="match status" value="1"/>
</dbReference>
<keyword evidence="11" id="KW-1185">Reference proteome</keyword>
<name>A0A2V3IJ14_9FLOR</name>
<keyword evidence="4" id="KW-0862">Zinc</keyword>
<dbReference type="STRING" id="448386.A0A2V3IJ14"/>
<comment type="similarity">
    <text evidence="6">Belongs to the BCD1 family.</text>
</comment>
<evidence type="ECO:0000313" key="11">
    <source>
        <dbReference type="Proteomes" id="UP000247409"/>
    </source>
</evidence>
<dbReference type="Proteomes" id="UP000247409">
    <property type="component" value="Unassembled WGS sequence"/>
</dbReference>
<keyword evidence="3 7" id="KW-0863">Zinc-finger</keyword>
<evidence type="ECO:0000259" key="9">
    <source>
        <dbReference type="PROSITE" id="PS51083"/>
    </source>
</evidence>
<dbReference type="PANTHER" id="PTHR13483">
    <property type="entry name" value="BOX C_D SNORNA PROTEIN 1-RELATED"/>
    <property type="match status" value="1"/>
</dbReference>
<dbReference type="GO" id="GO:0008270">
    <property type="term" value="F:zinc ion binding"/>
    <property type="evidence" value="ECO:0007669"/>
    <property type="project" value="UniProtKB-UniRule"/>
</dbReference>
<dbReference type="GO" id="GO:0005634">
    <property type="term" value="C:nucleus"/>
    <property type="evidence" value="ECO:0007669"/>
    <property type="project" value="TreeGrafter"/>
</dbReference>
<dbReference type="GO" id="GO:0000463">
    <property type="term" value="P:maturation of LSU-rRNA from tricistronic rRNA transcript (SSU-rRNA, 5.8S rRNA, LSU-rRNA)"/>
    <property type="evidence" value="ECO:0007669"/>
    <property type="project" value="TreeGrafter"/>
</dbReference>
<dbReference type="InterPro" id="IPR057721">
    <property type="entry name" value="BCD1_alpha/beta"/>
</dbReference>
<evidence type="ECO:0000256" key="5">
    <source>
        <dbReference type="ARBA" id="ARBA00049598"/>
    </source>
</evidence>
<organism evidence="10 11">
    <name type="scientific">Gracilariopsis chorda</name>
    <dbReference type="NCBI Taxonomy" id="448386"/>
    <lineage>
        <taxon>Eukaryota</taxon>
        <taxon>Rhodophyta</taxon>
        <taxon>Florideophyceae</taxon>
        <taxon>Rhodymeniophycidae</taxon>
        <taxon>Gracilariales</taxon>
        <taxon>Gracilariaceae</taxon>
        <taxon>Gracilariopsis</taxon>
    </lineage>
</organism>
<keyword evidence="2" id="KW-0479">Metal-binding</keyword>
<comment type="function">
    <text evidence="5">Required for box C/D snoRNAs accumulation involved in snoRNA processing, snoRNA transport to the nucleolus and ribosome biogenesis.</text>
</comment>
<feature type="compositionally biased region" description="Polar residues" evidence="8">
    <location>
        <begin position="359"/>
        <end position="380"/>
    </location>
</feature>
<feature type="compositionally biased region" description="Acidic residues" evidence="8">
    <location>
        <begin position="563"/>
        <end position="574"/>
    </location>
</feature>
<dbReference type="EMBL" id="NBIV01000178">
    <property type="protein sequence ID" value="PXF42049.1"/>
    <property type="molecule type" value="Genomic_DNA"/>
</dbReference>
<feature type="region of interest" description="Disordered" evidence="8">
    <location>
        <begin position="320"/>
        <end position="580"/>
    </location>
</feature>
<evidence type="ECO:0000256" key="1">
    <source>
        <dbReference type="ARBA" id="ARBA00022553"/>
    </source>
</evidence>
<feature type="compositionally biased region" description="Basic and acidic residues" evidence="8">
    <location>
        <begin position="416"/>
        <end position="438"/>
    </location>
</feature>
<dbReference type="OrthoDB" id="272357at2759"/>
<dbReference type="AlphaFoldDB" id="A0A2V3IJ14"/>
<feature type="compositionally biased region" description="Basic and acidic residues" evidence="8">
    <location>
        <begin position="458"/>
        <end position="468"/>
    </location>
</feature>
<dbReference type="PROSITE" id="PS51083">
    <property type="entry name" value="ZF_HIT"/>
    <property type="match status" value="1"/>
</dbReference>
<sequence>MRRQLPCDSCAREGKVQVANYRCPACARCSCSLSCVKSHKANYNCTGIRDKTAPVPKRNYDEHNLISDYALLEEAKRQKENAKRNRINNKFIHLANMSNLFDPIPRYKQRIMGQEAAKRGIDLRFMPSVFCRHKNNTSHVKPVNYSPQQQRDTARRPFEKIMVWRVDLHFCGPNGGTRLVQIHHLDEEVNMADVLERAIHTLEIRKEPRLNGDTDQYLLYAGMSGSKLRAYIRNDTDLGRRETEPSILPDLPRHKRRKLNNTSADPNSMDLDTRGFIPIDTDKTLRESLRGALVVEYPILFVAPKGSADDQHLQNATKSLFAKPEPEVDDTFPPPLPSTTAVKATCGPTDGEHPGIRITDTTHSQTALAGSTYRSGQKSAADSPRGSGGIAQKASGEARRVTGPEVLTTDAVDSESQGREQQRKAEESGDSDTFRSELEANLTGHLTPRKTNGGKTGYTRDGKLRVSESQKPSPIPLSLPSFRSALPPGDHDDEGTKTQEDVDGIATSGEADDLEAEESVQSDSGNEHESVEVEDGNVNGSLRGEGDDEGEEDGQTLKTEAVGEAEENDRESEDDEKKVCRGFYRSPIPLLGTI</sequence>